<dbReference type="Pfam" id="PF00250">
    <property type="entry name" value="Forkhead"/>
    <property type="match status" value="1"/>
</dbReference>
<dbReference type="InterPro" id="IPR001766">
    <property type="entry name" value="Fork_head_dom"/>
</dbReference>
<dbReference type="GO" id="GO:0005634">
    <property type="term" value="C:nucleus"/>
    <property type="evidence" value="ECO:0007669"/>
    <property type="project" value="UniProtKB-SubCell"/>
</dbReference>
<feature type="compositionally biased region" description="Low complexity" evidence="6">
    <location>
        <begin position="360"/>
        <end position="372"/>
    </location>
</feature>
<evidence type="ECO:0000256" key="3">
    <source>
        <dbReference type="ARBA" id="ARBA00023163"/>
    </source>
</evidence>
<dbReference type="SUPFAM" id="SSF46785">
    <property type="entry name" value="Winged helix' DNA-binding domain"/>
    <property type="match status" value="1"/>
</dbReference>
<gene>
    <name evidence="8" type="ORF">GQ602_002565</name>
</gene>
<dbReference type="InterPro" id="IPR045912">
    <property type="entry name" value="FOXJ2/3-like"/>
</dbReference>
<dbReference type="Gene3D" id="1.10.10.10">
    <property type="entry name" value="Winged helix-like DNA-binding domain superfamily/Winged helix DNA-binding domain"/>
    <property type="match status" value="1"/>
</dbReference>
<dbReference type="AlphaFoldDB" id="A0A8H4QAY3"/>
<dbReference type="PROSITE" id="PS00658">
    <property type="entry name" value="FORK_HEAD_2"/>
    <property type="match status" value="1"/>
</dbReference>
<keyword evidence="9" id="KW-1185">Reference proteome</keyword>
<feature type="DNA-binding region" description="Fork-head" evidence="5">
    <location>
        <begin position="205"/>
        <end position="315"/>
    </location>
</feature>
<protein>
    <submittedName>
        <fullName evidence="8">Forkhead domain-containing protein</fullName>
    </submittedName>
</protein>
<dbReference type="OrthoDB" id="5954824at2759"/>
<evidence type="ECO:0000256" key="6">
    <source>
        <dbReference type="SAM" id="MobiDB-lite"/>
    </source>
</evidence>
<feature type="domain" description="Fork-head" evidence="7">
    <location>
        <begin position="205"/>
        <end position="315"/>
    </location>
</feature>
<dbReference type="GO" id="GO:0000981">
    <property type="term" value="F:DNA-binding transcription factor activity, RNA polymerase II-specific"/>
    <property type="evidence" value="ECO:0007669"/>
    <property type="project" value="TreeGrafter"/>
</dbReference>
<dbReference type="InterPro" id="IPR036388">
    <property type="entry name" value="WH-like_DNA-bd_sf"/>
</dbReference>
<keyword evidence="3" id="KW-0804">Transcription</keyword>
<feature type="region of interest" description="Disordered" evidence="6">
    <location>
        <begin position="328"/>
        <end position="377"/>
    </location>
</feature>
<evidence type="ECO:0000256" key="1">
    <source>
        <dbReference type="ARBA" id="ARBA00023015"/>
    </source>
</evidence>
<reference evidence="8 9" key="1">
    <citation type="journal article" date="2020" name="G3 (Bethesda)">
        <title>Genetic Underpinnings of Host Manipulation by Ophiocordyceps as Revealed by Comparative Transcriptomics.</title>
        <authorList>
            <person name="Will I."/>
            <person name="Das B."/>
            <person name="Trinh T."/>
            <person name="Brachmann A."/>
            <person name="Ohm R.A."/>
            <person name="de Bekker C."/>
        </authorList>
    </citation>
    <scope>NUCLEOTIDE SEQUENCE [LARGE SCALE GENOMIC DNA]</scope>
    <source>
        <strain evidence="8 9">EC05</strain>
    </source>
</reference>
<evidence type="ECO:0000259" key="7">
    <source>
        <dbReference type="PROSITE" id="PS50039"/>
    </source>
</evidence>
<evidence type="ECO:0000313" key="8">
    <source>
        <dbReference type="EMBL" id="KAF4592266.1"/>
    </source>
</evidence>
<dbReference type="InterPro" id="IPR036390">
    <property type="entry name" value="WH_DNA-bd_sf"/>
</dbReference>
<dbReference type="PANTHER" id="PTHR46078">
    <property type="entry name" value="FORKHEAD BOX PROTEIN J2 FAMILY MEMBER"/>
    <property type="match status" value="1"/>
</dbReference>
<dbReference type="InterPro" id="IPR030456">
    <property type="entry name" value="TF_fork_head_CS_2"/>
</dbReference>
<evidence type="ECO:0000313" key="9">
    <source>
        <dbReference type="Proteomes" id="UP000562929"/>
    </source>
</evidence>
<sequence>MPMLSSMLSPLSSSRIVSSDHHHYSDMDTTLVVPPAADEQQQDRIYSSSFYPPAMCHHQGPIMPDGYAFMAAAQSCLLVKSEHQTLPSPPLAPGDLDGGRHDYQGLPMGAISFHAAAEYPVSPEAWSPVLVQDGEELMPMTGLDSSFAAMDHMGSMTPTYCPGVLSPDELVIKTAPVMTMKSEVGPMGIDDVPEIQAARPVKDGKLDEPYAQLIYRAFMSRSDHAMTLQDIYQWFRDNTNKAVTEKGGWQNSIRHNLSMNAAFTKRHRKADGGDFRCLMEDAKRSNEWVLEDWAVCYGVQSTTRYRKGNPRRRTGTRSANLEVRQRTQHSAKRAVSGRKGGCAARDSRLRDRSCHRRRSATSTATTTTTTTTVQLSSPPRSIVPDLYSAESFAVSQAVCDRARTIHHQHRQQMLRPQGTPDFGMMTLTSPDQDPSVYSQAGFPYPLRDVYSHGDQLCVDTAYDWSDSGGS</sequence>
<name>A0A8H4QAY3_9HYPO</name>
<dbReference type="GO" id="GO:0000978">
    <property type="term" value="F:RNA polymerase II cis-regulatory region sequence-specific DNA binding"/>
    <property type="evidence" value="ECO:0007669"/>
    <property type="project" value="TreeGrafter"/>
</dbReference>
<keyword evidence="1" id="KW-0805">Transcription regulation</keyword>
<dbReference type="PANTHER" id="PTHR46078:SF2">
    <property type="entry name" value="FORK-HEAD DOMAIN-CONTAINING PROTEIN"/>
    <property type="match status" value="1"/>
</dbReference>
<comment type="subcellular location">
    <subcellularLocation>
        <location evidence="5">Nucleus</location>
    </subcellularLocation>
</comment>
<evidence type="ECO:0000256" key="4">
    <source>
        <dbReference type="ARBA" id="ARBA00023242"/>
    </source>
</evidence>
<proteinExistence type="predicted"/>
<comment type="caution">
    <text evidence="8">The sequence shown here is derived from an EMBL/GenBank/DDBJ whole genome shotgun (WGS) entry which is preliminary data.</text>
</comment>
<keyword evidence="4 5" id="KW-0539">Nucleus</keyword>
<keyword evidence="2 5" id="KW-0238">DNA-binding</keyword>
<dbReference type="EMBL" id="JAACLJ010000002">
    <property type="protein sequence ID" value="KAF4592266.1"/>
    <property type="molecule type" value="Genomic_DNA"/>
</dbReference>
<organism evidence="8 9">
    <name type="scientific">Ophiocordyceps camponoti-floridani</name>
    <dbReference type="NCBI Taxonomy" id="2030778"/>
    <lineage>
        <taxon>Eukaryota</taxon>
        <taxon>Fungi</taxon>
        <taxon>Dikarya</taxon>
        <taxon>Ascomycota</taxon>
        <taxon>Pezizomycotina</taxon>
        <taxon>Sordariomycetes</taxon>
        <taxon>Hypocreomycetidae</taxon>
        <taxon>Hypocreales</taxon>
        <taxon>Ophiocordycipitaceae</taxon>
        <taxon>Ophiocordyceps</taxon>
    </lineage>
</organism>
<dbReference type="Proteomes" id="UP000562929">
    <property type="component" value="Unassembled WGS sequence"/>
</dbReference>
<accession>A0A8H4QAY3</accession>
<dbReference type="PROSITE" id="PS50039">
    <property type="entry name" value="FORK_HEAD_3"/>
    <property type="match status" value="1"/>
</dbReference>
<evidence type="ECO:0000256" key="2">
    <source>
        <dbReference type="ARBA" id="ARBA00023125"/>
    </source>
</evidence>
<evidence type="ECO:0000256" key="5">
    <source>
        <dbReference type="PROSITE-ProRule" id="PRU00089"/>
    </source>
</evidence>
<dbReference type="SMART" id="SM00339">
    <property type="entry name" value="FH"/>
    <property type="match status" value="1"/>
</dbReference>